<dbReference type="AlphaFoldDB" id="A0A9R1UYA8"/>
<proteinExistence type="predicted"/>
<sequence length="240" mass="27972">MPRMKFECKIWTKGACCFRYLWSKEYRLQDYNTWFLKEKHLQTCLVKADDYSNLSKRFKTLKQYELAKLFPIEAGGCRPPSDTKAPIKTVYFTRIENPSSATTAIHLSGTEEYKVLTDQFHHISAAFLELKKGLNIAWKCLQNLFVADKLKTGTWNDWYVKLMEESNMKPLDSNLAALSERCSKDLELNLANSFLSEMSQCTTAYPYNQLLGALVLKNYERQDATLLSWNLMYIVDYMQI</sequence>
<name>A0A9R1UYA8_LACSA</name>
<dbReference type="Proteomes" id="UP000235145">
    <property type="component" value="Unassembled WGS sequence"/>
</dbReference>
<reference evidence="1 2" key="1">
    <citation type="journal article" date="2017" name="Nat. Commun.">
        <title>Genome assembly with in vitro proximity ligation data and whole-genome triplication in lettuce.</title>
        <authorList>
            <person name="Reyes-Chin-Wo S."/>
            <person name="Wang Z."/>
            <person name="Yang X."/>
            <person name="Kozik A."/>
            <person name="Arikit S."/>
            <person name="Song C."/>
            <person name="Xia L."/>
            <person name="Froenicke L."/>
            <person name="Lavelle D.O."/>
            <person name="Truco M.J."/>
            <person name="Xia R."/>
            <person name="Zhu S."/>
            <person name="Xu C."/>
            <person name="Xu H."/>
            <person name="Xu X."/>
            <person name="Cox K."/>
            <person name="Korf I."/>
            <person name="Meyers B.C."/>
            <person name="Michelmore R.W."/>
        </authorList>
    </citation>
    <scope>NUCLEOTIDE SEQUENCE [LARGE SCALE GENOMIC DNA]</scope>
    <source>
        <strain evidence="2">cv. Salinas</strain>
        <tissue evidence="1">Seedlings</tissue>
    </source>
</reference>
<protein>
    <submittedName>
        <fullName evidence="1">Uncharacterized protein</fullName>
    </submittedName>
</protein>
<accession>A0A9R1UYA8</accession>
<dbReference type="PANTHER" id="PTHR47859">
    <property type="entry name" value="PENTATRICOPEPTIDE REPEAT-CONTAINING PROTEIN"/>
    <property type="match status" value="1"/>
</dbReference>
<comment type="caution">
    <text evidence="1">The sequence shown here is derived from an EMBL/GenBank/DDBJ whole genome shotgun (WGS) entry which is preliminary data.</text>
</comment>
<evidence type="ECO:0000313" key="1">
    <source>
        <dbReference type="EMBL" id="KAJ0195003.1"/>
    </source>
</evidence>
<organism evidence="1 2">
    <name type="scientific">Lactuca sativa</name>
    <name type="common">Garden lettuce</name>
    <dbReference type="NCBI Taxonomy" id="4236"/>
    <lineage>
        <taxon>Eukaryota</taxon>
        <taxon>Viridiplantae</taxon>
        <taxon>Streptophyta</taxon>
        <taxon>Embryophyta</taxon>
        <taxon>Tracheophyta</taxon>
        <taxon>Spermatophyta</taxon>
        <taxon>Magnoliopsida</taxon>
        <taxon>eudicotyledons</taxon>
        <taxon>Gunneridae</taxon>
        <taxon>Pentapetalae</taxon>
        <taxon>asterids</taxon>
        <taxon>campanulids</taxon>
        <taxon>Asterales</taxon>
        <taxon>Asteraceae</taxon>
        <taxon>Cichorioideae</taxon>
        <taxon>Cichorieae</taxon>
        <taxon>Lactucinae</taxon>
        <taxon>Lactuca</taxon>
    </lineage>
</organism>
<gene>
    <name evidence="1" type="ORF">LSAT_V11C700377970</name>
</gene>
<evidence type="ECO:0000313" key="2">
    <source>
        <dbReference type="Proteomes" id="UP000235145"/>
    </source>
</evidence>
<dbReference type="PANTHER" id="PTHR47859:SF1">
    <property type="entry name" value="PENTATRICOPEPTIDE REPEAT-CONTAINING PROTEIN"/>
    <property type="match status" value="1"/>
</dbReference>
<dbReference type="EMBL" id="NBSK02000007">
    <property type="protein sequence ID" value="KAJ0195003.1"/>
    <property type="molecule type" value="Genomic_DNA"/>
</dbReference>
<keyword evidence="2" id="KW-1185">Reference proteome</keyword>